<dbReference type="EMBL" id="JAUJLE010000202">
    <property type="protein sequence ID" value="KAK0968929.1"/>
    <property type="molecule type" value="Genomic_DNA"/>
</dbReference>
<proteinExistence type="predicted"/>
<name>A0AAN6K887_9PEZI</name>
<gene>
    <name evidence="1" type="ORF">LTR91_016513</name>
</gene>
<reference evidence="1" key="1">
    <citation type="submission" date="2023-06" db="EMBL/GenBank/DDBJ databases">
        <title>Black Yeasts Isolated from many extreme environments.</title>
        <authorList>
            <person name="Coleine C."/>
            <person name="Stajich J.E."/>
            <person name="Selbmann L."/>
        </authorList>
    </citation>
    <scope>NUCLEOTIDE SEQUENCE</scope>
    <source>
        <strain evidence="1">CCFEE 5200</strain>
    </source>
</reference>
<comment type="caution">
    <text evidence="1">The sequence shown here is derived from an EMBL/GenBank/DDBJ whole genome shotgun (WGS) entry which is preliminary data.</text>
</comment>
<dbReference type="AlphaFoldDB" id="A0AAN6K887"/>
<evidence type="ECO:0000313" key="2">
    <source>
        <dbReference type="Proteomes" id="UP001175353"/>
    </source>
</evidence>
<evidence type="ECO:0000313" key="1">
    <source>
        <dbReference type="EMBL" id="KAK0968929.1"/>
    </source>
</evidence>
<protein>
    <submittedName>
        <fullName evidence="1">Uncharacterized protein</fullName>
    </submittedName>
</protein>
<sequence>MASVERSLGMVDYYAMLEIEPGASKTAALHAYYSMRHALLTLGYDQDCQELRDVWKLTTPYHLTTLTSGSSLRPRTLLTDEEERMYYEEEYYIALCAQEDCDGVLEDGDIFSFSSALEVLEANLHWRAAERFVSDNESEIDGDLDGSDACDADDIDMDEEIETDDLVDEVDAEPEEGSVDYVRYGCGYEAGSL</sequence>
<keyword evidence="2" id="KW-1185">Reference proteome</keyword>
<dbReference type="Proteomes" id="UP001175353">
    <property type="component" value="Unassembled WGS sequence"/>
</dbReference>
<organism evidence="1 2">
    <name type="scientific">Friedmanniomyces endolithicus</name>
    <dbReference type="NCBI Taxonomy" id="329885"/>
    <lineage>
        <taxon>Eukaryota</taxon>
        <taxon>Fungi</taxon>
        <taxon>Dikarya</taxon>
        <taxon>Ascomycota</taxon>
        <taxon>Pezizomycotina</taxon>
        <taxon>Dothideomycetes</taxon>
        <taxon>Dothideomycetidae</taxon>
        <taxon>Mycosphaerellales</taxon>
        <taxon>Teratosphaeriaceae</taxon>
        <taxon>Friedmanniomyces</taxon>
    </lineage>
</organism>
<accession>A0AAN6K887</accession>